<dbReference type="PANTHER" id="PTHR21716">
    <property type="entry name" value="TRANSMEMBRANE PROTEIN"/>
    <property type="match status" value="1"/>
</dbReference>
<evidence type="ECO:0000256" key="7">
    <source>
        <dbReference type="ARBA" id="ARBA00023136"/>
    </source>
</evidence>
<evidence type="ECO:0000256" key="8">
    <source>
        <dbReference type="SAM" id="Phobius"/>
    </source>
</evidence>
<organism evidence="9 10">
    <name type="scientific">Turicibacter faecis</name>
    <dbReference type="NCBI Taxonomy" id="2963365"/>
    <lineage>
        <taxon>Bacteria</taxon>
        <taxon>Bacillati</taxon>
        <taxon>Bacillota</taxon>
        <taxon>Erysipelotrichia</taxon>
        <taxon>Erysipelotrichales</taxon>
        <taxon>Turicibacteraceae</taxon>
        <taxon>Turicibacter</taxon>
    </lineage>
</organism>
<feature type="transmembrane region" description="Helical" evidence="8">
    <location>
        <begin position="52"/>
        <end position="73"/>
    </location>
</feature>
<keyword evidence="4" id="KW-1003">Cell membrane</keyword>
<feature type="transmembrane region" description="Helical" evidence="8">
    <location>
        <begin position="12"/>
        <end position="32"/>
    </location>
</feature>
<dbReference type="Pfam" id="PF01594">
    <property type="entry name" value="AI-2E_transport"/>
    <property type="match status" value="1"/>
</dbReference>
<keyword evidence="10" id="KW-1185">Reference proteome</keyword>
<evidence type="ECO:0000256" key="4">
    <source>
        <dbReference type="ARBA" id="ARBA00022475"/>
    </source>
</evidence>
<evidence type="ECO:0000256" key="1">
    <source>
        <dbReference type="ARBA" id="ARBA00004651"/>
    </source>
</evidence>
<keyword evidence="6 8" id="KW-1133">Transmembrane helix</keyword>
<accession>A0ABM8IKL0</accession>
<dbReference type="Proteomes" id="UP001432099">
    <property type="component" value="Chromosome"/>
</dbReference>
<feature type="transmembrane region" description="Helical" evidence="8">
    <location>
        <begin position="94"/>
        <end position="118"/>
    </location>
</feature>
<dbReference type="PANTHER" id="PTHR21716:SF53">
    <property type="entry name" value="PERMEASE PERM-RELATED"/>
    <property type="match status" value="1"/>
</dbReference>
<evidence type="ECO:0000313" key="10">
    <source>
        <dbReference type="Proteomes" id="UP001432099"/>
    </source>
</evidence>
<gene>
    <name evidence="9" type="ORF">T23_02820</name>
</gene>
<dbReference type="InterPro" id="IPR002549">
    <property type="entry name" value="AI-2E-like"/>
</dbReference>
<evidence type="ECO:0000256" key="2">
    <source>
        <dbReference type="ARBA" id="ARBA00009773"/>
    </source>
</evidence>
<comment type="similarity">
    <text evidence="2">Belongs to the autoinducer-2 exporter (AI-2E) (TC 2.A.86) family.</text>
</comment>
<feature type="transmembrane region" description="Helical" evidence="8">
    <location>
        <begin position="243"/>
        <end position="267"/>
    </location>
</feature>
<keyword evidence="3" id="KW-0813">Transport</keyword>
<protein>
    <submittedName>
        <fullName evidence="9">AI-2E family transporter</fullName>
    </submittedName>
</protein>
<dbReference type="EMBL" id="AP028127">
    <property type="protein sequence ID" value="BEH90180.1"/>
    <property type="molecule type" value="Genomic_DNA"/>
</dbReference>
<feature type="transmembrane region" description="Helical" evidence="8">
    <location>
        <begin position="273"/>
        <end position="291"/>
    </location>
</feature>
<feature type="transmembrane region" description="Helical" evidence="8">
    <location>
        <begin position="298"/>
        <end position="324"/>
    </location>
</feature>
<evidence type="ECO:0000256" key="5">
    <source>
        <dbReference type="ARBA" id="ARBA00022692"/>
    </source>
</evidence>
<proteinExistence type="inferred from homology"/>
<keyword evidence="7 8" id="KW-0472">Membrane</keyword>
<sequence length="395" mass="43918">MFEKLKINKKYLSIGLITLIIGVILVCVYQISRHAGDIFLTLRIMLAHLFNALSPIIYAFIISYILYRPLLFLEKWWIKGWKAVFKKEPDAKKVRLICLLLLILSLLGSLFLLIQAVVPPLVQNLLTIGADIPHVQMILTESLSKLAAYFKSLHITDDQIHQVTLYITGMLSGFLKKMFASGTGMVTNVATFCLNLFATLILTFYFLKDKEIIFDVLDKVSTITLKPTFKLKLKHFIHDVHQIFGGFVLGQLLDALLVGIASTILLFIIGHPFALLIGFIAGVMNVIPYIGPMIGATLAIILGLFTDIKLGLLGAALLIIYQQIDGNFIQPKILGDSTGLAPVWIFMAILIGGNYFGTIGMILSVPVLALIKVYLSRRLHKIKKETPASSTNLHL</sequence>
<evidence type="ECO:0000313" key="9">
    <source>
        <dbReference type="EMBL" id="BEH90180.1"/>
    </source>
</evidence>
<evidence type="ECO:0000256" key="3">
    <source>
        <dbReference type="ARBA" id="ARBA00022448"/>
    </source>
</evidence>
<keyword evidence="5 8" id="KW-0812">Transmembrane</keyword>
<evidence type="ECO:0000256" key="6">
    <source>
        <dbReference type="ARBA" id="ARBA00022989"/>
    </source>
</evidence>
<feature type="transmembrane region" description="Helical" evidence="8">
    <location>
        <begin position="344"/>
        <end position="375"/>
    </location>
</feature>
<reference evidence="9" key="1">
    <citation type="journal article" date="2024" name="Int. J. Syst. Evol. Microbiol.">
        <title>Turicibacter faecis sp. nov., isolated from faeces of heart failure mouse model.</title>
        <authorList>
            <person name="Imamura Y."/>
            <person name="Motooka D."/>
            <person name="Nakajima Y."/>
            <person name="Ito S."/>
            <person name="Kitakaze M."/>
            <person name="Iida T."/>
            <person name="Nakamura S."/>
        </authorList>
    </citation>
    <scope>NUCLEOTIDE SEQUENCE</scope>
    <source>
        <strain evidence="9">TC023</strain>
    </source>
</reference>
<comment type="subcellular location">
    <subcellularLocation>
        <location evidence="1">Cell membrane</location>
        <topology evidence="1">Multi-pass membrane protein</topology>
    </subcellularLocation>
</comment>
<feature type="transmembrane region" description="Helical" evidence="8">
    <location>
        <begin position="185"/>
        <end position="207"/>
    </location>
</feature>
<name>A0ABM8IKL0_9FIRM</name>
<dbReference type="RefSeq" id="WP_161831831.1">
    <property type="nucleotide sequence ID" value="NZ_AP028127.1"/>
</dbReference>